<evidence type="ECO:0000313" key="3">
    <source>
        <dbReference type="Proteomes" id="UP000324800"/>
    </source>
</evidence>
<organism evidence="2 3">
    <name type="scientific">Streblomastix strix</name>
    <dbReference type="NCBI Taxonomy" id="222440"/>
    <lineage>
        <taxon>Eukaryota</taxon>
        <taxon>Metamonada</taxon>
        <taxon>Preaxostyla</taxon>
        <taxon>Oxymonadida</taxon>
        <taxon>Streblomastigidae</taxon>
        <taxon>Streblomastix</taxon>
    </lineage>
</organism>
<evidence type="ECO:0000256" key="1">
    <source>
        <dbReference type="SAM" id="MobiDB-lite"/>
    </source>
</evidence>
<sequence>FEKKQYKQYWQKKGKEYKEEEFEASSGLIGVLIDSGEREYVEKYQKIFDEKVLPFISPCHHKSFVNNKEQNEEINKEENIKKKDEEEIDAQLDANKKIEKDKNEEKQEEGILDEAQERKQADEKLANALVNIPSSQYWTVIQAVRVSLPSLTSTSQSSSSSSSSSSIDQQNLQSDLQEASVIEIKRHSSLLNIYQCTSMNATPQIRNLAMSALFRFTSQPIFEANLKLLLEENAEYGIRLQDVHHAAYYLSLQSTSGQATQLWRWLVQKDLSGAYINFSKLLKRLDGMRLLKYFLESASEYVVLQSDAEIREAEVFLLAHSKSILASTASIILDQLQQNKELWESHGDFVLNWLDSLN</sequence>
<accession>A0A5J4WTL8</accession>
<feature type="region of interest" description="Disordered" evidence="1">
    <location>
        <begin position="67"/>
        <end position="114"/>
    </location>
</feature>
<dbReference type="AlphaFoldDB" id="A0A5J4WTL8"/>
<name>A0A5J4WTL8_9EUKA</name>
<proteinExistence type="predicted"/>
<evidence type="ECO:0000313" key="2">
    <source>
        <dbReference type="EMBL" id="KAA6398374.1"/>
    </source>
</evidence>
<feature type="compositionally biased region" description="Basic and acidic residues" evidence="1">
    <location>
        <begin position="69"/>
        <end position="85"/>
    </location>
</feature>
<feature type="compositionally biased region" description="Basic and acidic residues" evidence="1">
    <location>
        <begin position="94"/>
        <end position="114"/>
    </location>
</feature>
<dbReference type="Proteomes" id="UP000324800">
    <property type="component" value="Unassembled WGS sequence"/>
</dbReference>
<dbReference type="EMBL" id="SNRW01000970">
    <property type="protein sequence ID" value="KAA6398374.1"/>
    <property type="molecule type" value="Genomic_DNA"/>
</dbReference>
<reference evidence="2 3" key="1">
    <citation type="submission" date="2019-03" db="EMBL/GenBank/DDBJ databases">
        <title>Single cell metagenomics reveals metabolic interactions within the superorganism composed of flagellate Streblomastix strix and complex community of Bacteroidetes bacteria on its surface.</title>
        <authorList>
            <person name="Treitli S.C."/>
            <person name="Kolisko M."/>
            <person name="Husnik F."/>
            <person name="Keeling P."/>
            <person name="Hampl V."/>
        </authorList>
    </citation>
    <scope>NUCLEOTIDE SEQUENCE [LARGE SCALE GENOMIC DNA]</scope>
    <source>
        <strain evidence="2">ST1C</strain>
    </source>
</reference>
<protein>
    <submittedName>
        <fullName evidence="2">Uncharacterized protein</fullName>
    </submittedName>
</protein>
<dbReference type="Gene3D" id="1.25.50.20">
    <property type="match status" value="1"/>
</dbReference>
<comment type="caution">
    <text evidence="2">The sequence shown here is derived from an EMBL/GenBank/DDBJ whole genome shotgun (WGS) entry which is preliminary data.</text>
</comment>
<gene>
    <name evidence="2" type="ORF">EZS28_006093</name>
</gene>
<feature type="non-terminal residue" evidence="2">
    <location>
        <position position="1"/>
    </location>
</feature>